<reference evidence="3 4" key="5">
    <citation type="journal article" date="2010" name="Appl. Environ. Microbiol.">
        <title>phrR-like gene praR of Azorhizobium caulinodans ORS571 is essential for symbiosis with Sesbania rostrata and is involved in expression of reb genes.</title>
        <authorList>
            <person name="Akiba N."/>
            <person name="Aono T."/>
            <person name="Toyazaki H."/>
            <person name="Sato S."/>
            <person name="Oyaizu H."/>
        </authorList>
    </citation>
    <scope>NUCLEOTIDE SEQUENCE [LARGE SCALE GENOMIC DNA]</scope>
    <source>
        <strain evidence="4">ATCC 43989 / DSM 5975 / JCM 20966 / LMG 6465 / NBRC 14845 / NCIMB 13405 / ORS 571</strain>
    </source>
</reference>
<accession>A8IN69</accession>
<feature type="compositionally biased region" description="Pro residues" evidence="1">
    <location>
        <begin position="101"/>
        <end position="110"/>
    </location>
</feature>
<protein>
    <submittedName>
        <fullName evidence="3">Putative transcription activator</fullName>
    </submittedName>
</protein>
<feature type="domain" description="AraC effector-binding" evidence="2">
    <location>
        <begin position="150"/>
        <end position="298"/>
    </location>
</feature>
<reference evidence="4" key="2">
    <citation type="submission" date="2007-04" db="EMBL/GenBank/DDBJ databases">
        <title>Complete genome sequence of the nitrogen-fixing bacterium Azorhizobium caulinodans ORS571.</title>
        <authorList>
            <person name="Lee K.B."/>
            <person name="Backer P.D."/>
            <person name="Aono T."/>
            <person name="Liu C.T."/>
            <person name="Suzuki S."/>
            <person name="Suzuki T."/>
            <person name="Kaneko T."/>
            <person name="Yamada M."/>
            <person name="Tabata S."/>
            <person name="Kupfer D.M."/>
            <person name="Najar F.Z."/>
            <person name="Wiley G.B."/>
            <person name="Roe B."/>
            <person name="Binnewies T."/>
            <person name="Ussery D."/>
            <person name="Vereecke D."/>
            <person name="Gevers D."/>
            <person name="Holsters M."/>
            <person name="Oyaizu H."/>
        </authorList>
    </citation>
    <scope>NUCLEOTIDE SEQUENCE [LARGE SCALE GENOMIC DNA]</scope>
    <source>
        <strain evidence="4">ATCC 43989 / DSM 5975 / JCM 20966 / LMG 6465 / NBRC 14845 / NCIMB 13405 / ORS 571</strain>
    </source>
</reference>
<dbReference type="Proteomes" id="UP000000270">
    <property type="component" value="Chromosome"/>
</dbReference>
<dbReference type="SUPFAM" id="SSF55136">
    <property type="entry name" value="Probable bacterial effector-binding domain"/>
    <property type="match status" value="1"/>
</dbReference>
<dbReference type="HOGENOM" id="CLU_081271_0_0_5"/>
<evidence type="ECO:0000313" key="4">
    <source>
        <dbReference type="Proteomes" id="UP000000270"/>
    </source>
</evidence>
<dbReference type="Gene3D" id="3.20.80.10">
    <property type="entry name" value="Regulatory factor, effector binding domain"/>
    <property type="match status" value="1"/>
</dbReference>
<dbReference type="InterPro" id="IPR010499">
    <property type="entry name" value="AraC_E-bd"/>
</dbReference>
<dbReference type="PRINTS" id="PR01217">
    <property type="entry name" value="PRICHEXTENSN"/>
</dbReference>
<dbReference type="SMART" id="SM00871">
    <property type="entry name" value="AraC_E_bind"/>
    <property type="match status" value="1"/>
</dbReference>
<reference evidence="3 4" key="6">
    <citation type="journal article" date="2011" name="Appl. Environ. Microbiol.">
        <title>Involvement of the azorhizobial chromosome partition gene (parA) in the onset of bacteroid differentiation during Sesbania rostrata stem nodule development.</title>
        <authorList>
            <person name="Liu CT."/>
            <person name="Lee KB."/>
            <person name="Wang YS."/>
            <person name="Peng MH."/>
            <person name="Lee KT."/>
            <person name="Suzuki S."/>
            <person name="Suzuki T."/>
            <person name="Oyaizu H."/>
        </authorList>
    </citation>
    <scope>NUCLEOTIDE SEQUENCE [LARGE SCALE GENOMIC DNA]</scope>
    <source>
        <strain evidence="4">ATCC 43989 / DSM 5975 / JCM 20966 / LMG 6465 / NBRC 14845 / NCIMB 13405 / ORS 571</strain>
    </source>
</reference>
<dbReference type="KEGG" id="azc:AZC_3711"/>
<evidence type="ECO:0000313" key="3">
    <source>
        <dbReference type="EMBL" id="BAF89709.1"/>
    </source>
</evidence>
<dbReference type="eggNOG" id="COG4978">
    <property type="taxonomic scope" value="Bacteria"/>
</dbReference>
<proteinExistence type="predicted"/>
<reference evidence="3 4" key="1">
    <citation type="journal article" date="2007" name="Appl. Environ. Microbiol.">
        <title>Rhizobial factors required for stem nodule maturation and maintenance in Sesbania rostrata-Azorhizobium caulinodans ORS571 symbiosis.</title>
        <authorList>
            <person name="Suzuki S."/>
            <person name="Aono T."/>
            <person name="Lee KB."/>
            <person name="Suzuki T."/>
            <person name="Liu CT."/>
            <person name="Miwa H."/>
            <person name="Wakao S."/>
            <person name="Iki T."/>
            <person name="Oyaizu H."/>
        </authorList>
    </citation>
    <scope>NUCLEOTIDE SEQUENCE [LARGE SCALE GENOMIC DNA]</scope>
    <source>
        <strain evidence="4">ATCC 43989 / DSM 5975 / JCM 20966 / LMG 6465 / NBRC 14845 / NCIMB 13405 / ORS 571</strain>
    </source>
</reference>
<keyword evidence="4" id="KW-1185">Reference proteome</keyword>
<dbReference type="AlphaFoldDB" id="A8IN69"/>
<dbReference type="InterPro" id="IPR011256">
    <property type="entry name" value="Reg_factor_effector_dom_sf"/>
</dbReference>
<feature type="compositionally biased region" description="Low complexity" evidence="1">
    <location>
        <begin position="56"/>
        <end position="74"/>
    </location>
</feature>
<reference evidence="3 4" key="3">
    <citation type="journal article" date="2008" name="BMC Genomics">
        <title>The genome of the versatile nitrogen fixer Azorhizobium caulinodans ORS571.</title>
        <authorList>
            <person name="Lee KB."/>
            <person name="Backer P.D."/>
            <person name="Aono T."/>
            <person name="Liu CT."/>
            <person name="Suzuki S."/>
            <person name="Suzuki T."/>
            <person name="Kaneko T."/>
            <person name="Yamada M."/>
            <person name="Tabata S."/>
            <person name="Kupfer D.M."/>
            <person name="Najar F.Z."/>
            <person name="Wiley G.B."/>
            <person name="Roe B."/>
            <person name="Binnewies T.T."/>
            <person name="Ussery D.W."/>
            <person name="D'Haeze W."/>
            <person name="Herder J.D."/>
            <person name="Gevers D."/>
            <person name="Vereecke D."/>
            <person name="Holsters M."/>
            <person name="Oyaizu H."/>
        </authorList>
    </citation>
    <scope>NUCLEOTIDE SEQUENCE [LARGE SCALE GENOMIC DNA]</scope>
    <source>
        <strain evidence="4">ATCC 43989 / DSM 5975 / JCM 20966 / LMG 6465 / NBRC 14845 / NCIMB 13405 / ORS 571</strain>
    </source>
</reference>
<feature type="region of interest" description="Disordered" evidence="1">
    <location>
        <begin position="56"/>
        <end position="148"/>
    </location>
</feature>
<dbReference type="Pfam" id="PF06445">
    <property type="entry name" value="GyrI-like"/>
    <property type="match status" value="1"/>
</dbReference>
<dbReference type="STRING" id="438753.AZC_3711"/>
<reference evidence="3 4" key="4">
    <citation type="journal article" date="2009" name="Appl. Environ. Microbiol.">
        <title>Comparative genome-wide transcriptional profiling of Azorhizobium caulinodans ORS571 grown under free-living and symbiotic conditions.</title>
        <authorList>
            <person name="Tsukada S."/>
            <person name="Aono T."/>
            <person name="Akiba N."/>
            <person name="Lee KB."/>
            <person name="Liu CT."/>
            <person name="Toyazaki H."/>
            <person name="Oyaizu H."/>
        </authorList>
    </citation>
    <scope>NUCLEOTIDE SEQUENCE [LARGE SCALE GENOMIC DNA]</scope>
    <source>
        <strain evidence="4">ATCC 43989 / DSM 5975 / JCM 20966 / LMG 6465 / NBRC 14845 / NCIMB 13405 / ORS 571</strain>
    </source>
</reference>
<organism evidence="3 4">
    <name type="scientific">Azorhizobium caulinodans (strain ATCC 43989 / DSM 5975 / JCM 20966 / LMG 6465 / NBRC 14845 / NCIMB 13405 / ORS 571)</name>
    <dbReference type="NCBI Taxonomy" id="438753"/>
    <lineage>
        <taxon>Bacteria</taxon>
        <taxon>Pseudomonadati</taxon>
        <taxon>Pseudomonadota</taxon>
        <taxon>Alphaproteobacteria</taxon>
        <taxon>Hyphomicrobiales</taxon>
        <taxon>Xanthobacteraceae</taxon>
        <taxon>Azorhizobium</taxon>
    </lineage>
</organism>
<sequence>MMRRFGELRESAMRADEAAGLFGGRGMKAGAFRCGTVAACLLALTGLASAQTAPAGTTPAQAQAPSTAAAGPAPQVTPAPSTPQTAPASPPPAAAPAEAQLPPPPKPPADPNAVTPMPGMPTHSNSPAAQPLPSATPAPDGQGQTVFSGEGAVLSPVAVAVKSGQSSWDEGYDSIVAALNAVQAEMDKLGLKAAGDVMVVYTQSDDAGFEFEAQIPYSGTPSGTPGKGIKLAQSFNGKALKFPHRGSFADMDDTYEQIANFLDSRNLTALDLYIEQYHTDPRVTAPDQLVVDILVPVR</sequence>
<gene>
    <name evidence="3" type="ordered locus">AZC_3711</name>
</gene>
<evidence type="ECO:0000256" key="1">
    <source>
        <dbReference type="SAM" id="MobiDB-lite"/>
    </source>
</evidence>
<evidence type="ECO:0000259" key="2">
    <source>
        <dbReference type="SMART" id="SM00871"/>
    </source>
</evidence>
<dbReference type="EMBL" id="AP009384">
    <property type="protein sequence ID" value="BAF89709.1"/>
    <property type="molecule type" value="Genomic_DNA"/>
</dbReference>
<dbReference type="InterPro" id="IPR029442">
    <property type="entry name" value="GyrI-like"/>
</dbReference>
<name>A8IN69_AZOC5</name>